<gene>
    <name evidence="2" type="ORF">ESP62_000310</name>
</gene>
<comment type="caution">
    <text evidence="2">The sequence shown here is derived from an EMBL/GenBank/DDBJ whole genome shotgun (WGS) entry which is preliminary data.</text>
</comment>
<keyword evidence="3" id="KW-1185">Reference proteome</keyword>
<dbReference type="RefSeq" id="WP_129179458.1">
    <property type="nucleotide sequence ID" value="NZ_JAGIOG010000001.1"/>
</dbReference>
<accession>A0A641ANN8</accession>
<organism evidence="2 3">
    <name type="scientific">Aeromicrobium fastidiosum</name>
    <dbReference type="NCBI Taxonomy" id="52699"/>
    <lineage>
        <taxon>Bacteria</taxon>
        <taxon>Bacillati</taxon>
        <taxon>Actinomycetota</taxon>
        <taxon>Actinomycetes</taxon>
        <taxon>Propionibacteriales</taxon>
        <taxon>Nocardioidaceae</taxon>
        <taxon>Aeromicrobium</taxon>
    </lineage>
</organism>
<evidence type="ECO:0000256" key="1">
    <source>
        <dbReference type="SAM" id="MobiDB-lite"/>
    </source>
</evidence>
<sequence>MISLEPPEAGGQQRPGPVEDGSRAGLDRGVPQARPLAERTGVDADRLTVVLSPAAGAQLGGDVPARQAQSEQLTAGRDAVLGVGEGTGEGVAAETVAGVHAENLWPPLSAVRTEATAWGQPASRHPAVDPAGTSSRMR</sequence>
<dbReference type="EMBL" id="SDPP02000001">
    <property type="protein sequence ID" value="KAA1379700.1"/>
    <property type="molecule type" value="Genomic_DNA"/>
</dbReference>
<evidence type="ECO:0000313" key="3">
    <source>
        <dbReference type="Proteomes" id="UP001515100"/>
    </source>
</evidence>
<reference evidence="2" key="1">
    <citation type="submission" date="2019-09" db="EMBL/GenBank/DDBJ databases">
        <authorList>
            <person name="Li J."/>
        </authorList>
    </citation>
    <scope>NUCLEOTIDE SEQUENCE [LARGE SCALE GENOMIC DNA]</scope>
    <source>
        <strain evidence="2">NRBC 14897</strain>
    </source>
</reference>
<protein>
    <submittedName>
        <fullName evidence="2">Uncharacterized protein</fullName>
    </submittedName>
</protein>
<proteinExistence type="predicted"/>
<dbReference type="Proteomes" id="UP001515100">
    <property type="component" value="Unassembled WGS sequence"/>
</dbReference>
<feature type="region of interest" description="Disordered" evidence="1">
    <location>
        <begin position="1"/>
        <end position="41"/>
    </location>
</feature>
<evidence type="ECO:0000313" key="2">
    <source>
        <dbReference type="EMBL" id="KAA1379700.1"/>
    </source>
</evidence>
<dbReference type="AlphaFoldDB" id="A0A641ANN8"/>
<feature type="region of interest" description="Disordered" evidence="1">
    <location>
        <begin position="115"/>
        <end position="138"/>
    </location>
</feature>
<name>A0A641ANN8_9ACTN</name>